<proteinExistence type="predicted"/>
<keyword evidence="2" id="KW-1185">Reference proteome</keyword>
<evidence type="ECO:0000313" key="1">
    <source>
        <dbReference type="EMBL" id="KAJ8120434.1"/>
    </source>
</evidence>
<organism evidence="1 2">
    <name type="scientific">Lasiodiplodia mahajangana</name>
    <dbReference type="NCBI Taxonomy" id="1108764"/>
    <lineage>
        <taxon>Eukaryota</taxon>
        <taxon>Fungi</taxon>
        <taxon>Dikarya</taxon>
        <taxon>Ascomycota</taxon>
        <taxon>Pezizomycotina</taxon>
        <taxon>Dothideomycetes</taxon>
        <taxon>Dothideomycetes incertae sedis</taxon>
        <taxon>Botryosphaeriales</taxon>
        <taxon>Botryosphaeriaceae</taxon>
        <taxon>Lasiodiplodia</taxon>
    </lineage>
</organism>
<protein>
    <submittedName>
        <fullName evidence="1">Uncharacterized protein</fullName>
    </submittedName>
</protein>
<accession>A0ACC2IZ28</accession>
<reference evidence="1" key="1">
    <citation type="submission" date="2022-12" db="EMBL/GenBank/DDBJ databases">
        <title>Genome Sequence of Lasiodiplodia mahajangana.</title>
        <authorList>
            <person name="Buettner E."/>
        </authorList>
    </citation>
    <scope>NUCLEOTIDE SEQUENCE</scope>
    <source>
        <strain evidence="1">VT137</strain>
    </source>
</reference>
<name>A0ACC2IZ28_9PEZI</name>
<dbReference type="Proteomes" id="UP001153332">
    <property type="component" value="Unassembled WGS sequence"/>
</dbReference>
<gene>
    <name evidence="1" type="ORF">O1611_g10366</name>
</gene>
<comment type="caution">
    <text evidence="1">The sequence shown here is derived from an EMBL/GenBank/DDBJ whole genome shotgun (WGS) entry which is preliminary data.</text>
</comment>
<evidence type="ECO:0000313" key="2">
    <source>
        <dbReference type="Proteomes" id="UP001153332"/>
    </source>
</evidence>
<dbReference type="EMBL" id="JAPUUL010004100">
    <property type="protein sequence ID" value="KAJ8120434.1"/>
    <property type="molecule type" value="Genomic_DNA"/>
</dbReference>
<sequence>MEERLVSSGEDFTIVRPSFMASEEETTKKVRVGIEDPKTGRKSAAIGYTITKNDAGRWIAETLVLKKSAEYTNKIAMITT</sequence>